<organism evidence="1 2">
    <name type="scientific">Plakobranchus ocellatus</name>
    <dbReference type="NCBI Taxonomy" id="259542"/>
    <lineage>
        <taxon>Eukaryota</taxon>
        <taxon>Metazoa</taxon>
        <taxon>Spiralia</taxon>
        <taxon>Lophotrochozoa</taxon>
        <taxon>Mollusca</taxon>
        <taxon>Gastropoda</taxon>
        <taxon>Heterobranchia</taxon>
        <taxon>Euthyneura</taxon>
        <taxon>Panpulmonata</taxon>
        <taxon>Sacoglossa</taxon>
        <taxon>Placobranchoidea</taxon>
        <taxon>Plakobranchidae</taxon>
        <taxon>Plakobranchus</taxon>
    </lineage>
</organism>
<sequence>MQQKFNVKRSVKRNINRYSNQQIVNRNNTIQSEDRLHNRLFYLEVKLPVTMQTMRRVSFPIPKSETKTCMVFRLCLLPIFLILMPPPASTECISNSKPGFYEACPINSVHFKNITKTRQVPSIASCANLCQTNRTCVSFNIRQNAPYLYTVLTVHPAPYLYTALNATRCLYTVLTFHPTSYLDTVDTFHTSP</sequence>
<comment type="caution">
    <text evidence="1">The sequence shown here is derived from an EMBL/GenBank/DDBJ whole genome shotgun (WGS) entry which is preliminary data.</text>
</comment>
<name>A0AAV3YNB9_9GAST</name>
<evidence type="ECO:0000313" key="2">
    <source>
        <dbReference type="Proteomes" id="UP000735302"/>
    </source>
</evidence>
<keyword evidence="2" id="KW-1185">Reference proteome</keyword>
<evidence type="ECO:0000313" key="1">
    <source>
        <dbReference type="EMBL" id="GFN83964.1"/>
    </source>
</evidence>
<protein>
    <recommendedName>
        <fullName evidence="3">Apple domain-containing protein</fullName>
    </recommendedName>
</protein>
<proteinExistence type="predicted"/>
<dbReference type="AlphaFoldDB" id="A0AAV3YNB9"/>
<gene>
    <name evidence="1" type="ORF">PoB_001047000</name>
</gene>
<accession>A0AAV3YNB9</accession>
<dbReference type="Proteomes" id="UP000735302">
    <property type="component" value="Unassembled WGS sequence"/>
</dbReference>
<evidence type="ECO:0008006" key="3">
    <source>
        <dbReference type="Google" id="ProtNLM"/>
    </source>
</evidence>
<reference evidence="1 2" key="1">
    <citation type="journal article" date="2021" name="Elife">
        <title>Chloroplast acquisition without the gene transfer in kleptoplastic sea slugs, Plakobranchus ocellatus.</title>
        <authorList>
            <person name="Maeda T."/>
            <person name="Takahashi S."/>
            <person name="Yoshida T."/>
            <person name="Shimamura S."/>
            <person name="Takaki Y."/>
            <person name="Nagai Y."/>
            <person name="Toyoda A."/>
            <person name="Suzuki Y."/>
            <person name="Arimoto A."/>
            <person name="Ishii H."/>
            <person name="Satoh N."/>
            <person name="Nishiyama T."/>
            <person name="Hasebe M."/>
            <person name="Maruyama T."/>
            <person name="Minagawa J."/>
            <person name="Obokata J."/>
            <person name="Shigenobu S."/>
        </authorList>
    </citation>
    <scope>NUCLEOTIDE SEQUENCE [LARGE SCALE GENOMIC DNA]</scope>
</reference>
<dbReference type="EMBL" id="BLXT01001274">
    <property type="protein sequence ID" value="GFN83964.1"/>
    <property type="molecule type" value="Genomic_DNA"/>
</dbReference>